<dbReference type="Pfam" id="PF00293">
    <property type="entry name" value="NUDIX"/>
    <property type="match status" value="1"/>
</dbReference>
<dbReference type="InterPro" id="IPR020476">
    <property type="entry name" value="Nudix_hydrolase"/>
</dbReference>
<dbReference type="PROSITE" id="PS51462">
    <property type="entry name" value="NUDIX"/>
    <property type="match status" value="1"/>
</dbReference>
<dbReference type="PROSITE" id="PS00893">
    <property type="entry name" value="NUDIX_BOX"/>
    <property type="match status" value="1"/>
</dbReference>
<dbReference type="SUPFAM" id="SSF55811">
    <property type="entry name" value="Nudix"/>
    <property type="match status" value="1"/>
</dbReference>
<dbReference type="PANTHER" id="PTHR16099:SF5">
    <property type="entry name" value="NUCLEOTIDE TRIPHOSPHATE DIPHOSPHATASE NUDT15"/>
    <property type="match status" value="1"/>
</dbReference>
<proteinExistence type="inferred from homology"/>
<protein>
    <submittedName>
        <fullName evidence="4">DNA mismatch repair protein MutT</fullName>
    </submittedName>
</protein>
<dbReference type="GO" id="GO:0006203">
    <property type="term" value="P:dGTP catabolic process"/>
    <property type="evidence" value="ECO:0007669"/>
    <property type="project" value="TreeGrafter"/>
</dbReference>
<evidence type="ECO:0000259" key="3">
    <source>
        <dbReference type="PROSITE" id="PS51462"/>
    </source>
</evidence>
<dbReference type="PANTHER" id="PTHR16099">
    <property type="entry name" value="8-OXO-DGTP DIPHOSPHATES NUDT15"/>
    <property type="match status" value="1"/>
</dbReference>
<reference evidence="4 5" key="1">
    <citation type="journal article" date="2016" name="Nat. Commun.">
        <title>Thousands of microbial genomes shed light on interconnected biogeochemical processes in an aquifer system.</title>
        <authorList>
            <person name="Anantharaman K."/>
            <person name="Brown C.T."/>
            <person name="Hug L.A."/>
            <person name="Sharon I."/>
            <person name="Castelle C.J."/>
            <person name="Probst A.J."/>
            <person name="Thomas B.C."/>
            <person name="Singh A."/>
            <person name="Wilkins M.J."/>
            <person name="Karaoz U."/>
            <person name="Brodie E.L."/>
            <person name="Williams K.H."/>
            <person name="Hubbard S.S."/>
            <person name="Banfield J.F."/>
        </authorList>
    </citation>
    <scope>NUCLEOTIDE SEQUENCE [LARGE SCALE GENOMIC DNA]</scope>
</reference>
<dbReference type="InterPro" id="IPR015797">
    <property type="entry name" value="NUDIX_hydrolase-like_dom_sf"/>
</dbReference>
<organism evidence="4 5">
    <name type="scientific">Candidatus Falkowbacteria bacterium RIFOXYC2_FULL_36_12</name>
    <dbReference type="NCBI Taxonomy" id="1798002"/>
    <lineage>
        <taxon>Bacteria</taxon>
        <taxon>Candidatus Falkowiibacteriota</taxon>
    </lineage>
</organism>
<dbReference type="EMBL" id="MFGJ01000006">
    <property type="protein sequence ID" value="OGF32252.1"/>
    <property type="molecule type" value="Genomic_DNA"/>
</dbReference>
<evidence type="ECO:0000313" key="4">
    <source>
        <dbReference type="EMBL" id="OGF32252.1"/>
    </source>
</evidence>
<comment type="caution">
    <text evidence="4">The sequence shown here is derived from an EMBL/GenBank/DDBJ whole genome shotgun (WGS) entry which is preliminary data.</text>
</comment>
<dbReference type="FunFam" id="3.90.79.10:FF:000060">
    <property type="entry name" value="Nudix hydrolase 1"/>
    <property type="match status" value="1"/>
</dbReference>
<dbReference type="Proteomes" id="UP000179001">
    <property type="component" value="Unassembled WGS sequence"/>
</dbReference>
<name>A0A1F5T008_9BACT</name>
<dbReference type="STRING" id="1798002.A2478_02920"/>
<evidence type="ECO:0000256" key="1">
    <source>
        <dbReference type="ARBA" id="ARBA00022801"/>
    </source>
</evidence>
<evidence type="ECO:0000256" key="2">
    <source>
        <dbReference type="RuleBase" id="RU003476"/>
    </source>
</evidence>
<dbReference type="CDD" id="cd04678">
    <property type="entry name" value="NUDIX_MTH2_Nudt15"/>
    <property type="match status" value="1"/>
</dbReference>
<sequence>MPERPKVGVGVCIIKDNKVLLGKRKSAHGQRAWCFPGGHLEYGESWKDCAIRETLEEAGINIKNIQFSAVTNDIYTDEEKHYITIIMQADYDSGEVKIMEPDKCEIWQWFEWDEDKLPQPLFLPQQNLLKQQFNPLTK</sequence>
<comment type="similarity">
    <text evidence="2">Belongs to the Nudix hydrolase family.</text>
</comment>
<dbReference type="GO" id="GO:0005829">
    <property type="term" value="C:cytosol"/>
    <property type="evidence" value="ECO:0007669"/>
    <property type="project" value="TreeGrafter"/>
</dbReference>
<dbReference type="PRINTS" id="PR00502">
    <property type="entry name" value="NUDIXFAMILY"/>
</dbReference>
<dbReference type="InterPro" id="IPR000086">
    <property type="entry name" value="NUDIX_hydrolase_dom"/>
</dbReference>
<gene>
    <name evidence="4" type="ORF">A2478_02920</name>
</gene>
<dbReference type="Gene3D" id="3.90.79.10">
    <property type="entry name" value="Nucleoside Triphosphate Pyrophosphohydrolase"/>
    <property type="match status" value="1"/>
</dbReference>
<evidence type="ECO:0000313" key="5">
    <source>
        <dbReference type="Proteomes" id="UP000179001"/>
    </source>
</evidence>
<dbReference type="InterPro" id="IPR020084">
    <property type="entry name" value="NUDIX_hydrolase_CS"/>
</dbReference>
<feature type="domain" description="Nudix hydrolase" evidence="3">
    <location>
        <begin position="4"/>
        <end position="134"/>
    </location>
</feature>
<dbReference type="AlphaFoldDB" id="A0A1F5T008"/>
<dbReference type="GO" id="GO:0035539">
    <property type="term" value="F:8-oxo-7,8-dihydrodeoxyguanosine triphosphate pyrophosphatase activity"/>
    <property type="evidence" value="ECO:0007669"/>
    <property type="project" value="TreeGrafter"/>
</dbReference>
<keyword evidence="1 2" id="KW-0378">Hydrolase</keyword>
<accession>A0A1F5T008</accession>